<keyword evidence="2 5" id="KW-0238">DNA-binding</keyword>
<gene>
    <name evidence="5" type="ORF">J2S08_001117</name>
</gene>
<dbReference type="GO" id="GO:0003677">
    <property type="term" value="F:DNA binding"/>
    <property type="evidence" value="ECO:0007669"/>
    <property type="project" value="UniProtKB-KW"/>
</dbReference>
<evidence type="ECO:0000256" key="1">
    <source>
        <dbReference type="ARBA" id="ARBA00023015"/>
    </source>
</evidence>
<organism evidence="5 6">
    <name type="scientific">Bacillus chungangensis</name>
    <dbReference type="NCBI Taxonomy" id="587633"/>
    <lineage>
        <taxon>Bacteria</taxon>
        <taxon>Bacillati</taxon>
        <taxon>Bacillota</taxon>
        <taxon>Bacilli</taxon>
        <taxon>Bacillales</taxon>
        <taxon>Bacillaceae</taxon>
        <taxon>Bacillus</taxon>
    </lineage>
</organism>
<dbReference type="InterPro" id="IPR000835">
    <property type="entry name" value="HTH_MarR-typ"/>
</dbReference>
<evidence type="ECO:0000256" key="2">
    <source>
        <dbReference type="ARBA" id="ARBA00023125"/>
    </source>
</evidence>
<comment type="caution">
    <text evidence="5">The sequence shown here is derived from an EMBL/GenBank/DDBJ whole genome shotgun (WGS) entry which is preliminary data.</text>
</comment>
<protein>
    <submittedName>
        <fullName evidence="5">DNA-binding MarR family transcriptional regulator</fullName>
    </submittedName>
</protein>
<evidence type="ECO:0000259" key="4">
    <source>
        <dbReference type="PROSITE" id="PS50995"/>
    </source>
</evidence>
<dbReference type="Pfam" id="PF01047">
    <property type="entry name" value="MarR"/>
    <property type="match status" value="1"/>
</dbReference>
<dbReference type="PANTHER" id="PTHR42756:SF1">
    <property type="entry name" value="TRANSCRIPTIONAL REPRESSOR OF EMRAB OPERON"/>
    <property type="match status" value="1"/>
</dbReference>
<dbReference type="Proteomes" id="UP001223586">
    <property type="component" value="Unassembled WGS sequence"/>
</dbReference>
<dbReference type="RefSeq" id="WP_307227471.1">
    <property type="nucleotide sequence ID" value="NZ_JAUSTT010000005.1"/>
</dbReference>
<proteinExistence type="predicted"/>
<keyword evidence="3" id="KW-0804">Transcription</keyword>
<evidence type="ECO:0000313" key="6">
    <source>
        <dbReference type="Proteomes" id="UP001223586"/>
    </source>
</evidence>
<accession>A0ABT9WPS7</accession>
<evidence type="ECO:0000256" key="3">
    <source>
        <dbReference type="ARBA" id="ARBA00023163"/>
    </source>
</evidence>
<dbReference type="PANTHER" id="PTHR42756">
    <property type="entry name" value="TRANSCRIPTIONAL REGULATOR, MARR"/>
    <property type="match status" value="1"/>
</dbReference>
<feature type="domain" description="HTH marR-type" evidence="4">
    <location>
        <begin position="1"/>
        <end position="136"/>
    </location>
</feature>
<dbReference type="EMBL" id="JAUSTT010000005">
    <property type="protein sequence ID" value="MDQ0175283.1"/>
    <property type="molecule type" value="Genomic_DNA"/>
</dbReference>
<dbReference type="InterPro" id="IPR036388">
    <property type="entry name" value="WH-like_DNA-bd_sf"/>
</dbReference>
<dbReference type="PROSITE" id="PS50995">
    <property type="entry name" value="HTH_MARR_2"/>
    <property type="match status" value="1"/>
</dbReference>
<dbReference type="SUPFAM" id="SSF46785">
    <property type="entry name" value="Winged helix' DNA-binding domain"/>
    <property type="match status" value="1"/>
</dbReference>
<dbReference type="InterPro" id="IPR036390">
    <property type="entry name" value="WH_DNA-bd_sf"/>
</dbReference>
<name>A0ABT9WPS7_9BACI</name>
<sequence length="160" mass="18598">MVQYEDFLDFLLNHARKLFSPEEWISIDLSLSKTEIFCLLWMSKNDEVIMSDIAGFLDIPMSTTTGVVNRLVKKGYLERYRSETDRRIVLIALTEEGHQLVKEVRAAAAHYFKLVTEMLTEEEKVFLLQIFKKIVKQIADKELEGKKQAPSPKIKHIPIQ</sequence>
<keyword evidence="1" id="KW-0805">Transcription regulation</keyword>
<dbReference type="SMART" id="SM00347">
    <property type="entry name" value="HTH_MARR"/>
    <property type="match status" value="1"/>
</dbReference>
<evidence type="ECO:0000313" key="5">
    <source>
        <dbReference type="EMBL" id="MDQ0175283.1"/>
    </source>
</evidence>
<dbReference type="Gene3D" id="1.10.10.10">
    <property type="entry name" value="Winged helix-like DNA-binding domain superfamily/Winged helix DNA-binding domain"/>
    <property type="match status" value="1"/>
</dbReference>
<keyword evidence="6" id="KW-1185">Reference proteome</keyword>
<reference evidence="5 6" key="1">
    <citation type="submission" date="2023-07" db="EMBL/GenBank/DDBJ databases">
        <title>Genomic Encyclopedia of Type Strains, Phase IV (KMG-IV): sequencing the most valuable type-strain genomes for metagenomic binning, comparative biology and taxonomic classification.</title>
        <authorList>
            <person name="Goeker M."/>
        </authorList>
    </citation>
    <scope>NUCLEOTIDE SEQUENCE [LARGE SCALE GENOMIC DNA]</scope>
    <source>
        <strain evidence="5 6">DSM 23837</strain>
    </source>
</reference>
<dbReference type="PRINTS" id="PR00598">
    <property type="entry name" value="HTHMARR"/>
</dbReference>